<keyword evidence="2" id="KW-1185">Reference proteome</keyword>
<sequence>MRANPELEHAYDHTLNGLRRAAANPAGTGSVSSRVLESDPARIEAAVAAGYAQAQQLYQVDEDTTGARETRRYGRAIALSQVYSRG</sequence>
<evidence type="ECO:0000313" key="1">
    <source>
        <dbReference type="EMBL" id="GGG68682.1"/>
    </source>
</evidence>
<name>A0A917H5J2_9MICC</name>
<accession>A0A917H5J2</accession>
<reference evidence="1" key="1">
    <citation type="journal article" date="2014" name="Int. J. Syst. Evol. Microbiol.">
        <title>Complete genome sequence of Corynebacterium casei LMG S-19264T (=DSM 44701T), isolated from a smear-ripened cheese.</title>
        <authorList>
            <consortium name="US DOE Joint Genome Institute (JGI-PGF)"/>
            <person name="Walter F."/>
            <person name="Albersmeier A."/>
            <person name="Kalinowski J."/>
            <person name="Ruckert C."/>
        </authorList>
    </citation>
    <scope>NUCLEOTIDE SEQUENCE</scope>
    <source>
        <strain evidence="1">CGMCC 1.12187</strain>
    </source>
</reference>
<dbReference type="AlphaFoldDB" id="A0A917H5J2"/>
<proteinExistence type="predicted"/>
<comment type="caution">
    <text evidence="1">The sequence shown here is derived from an EMBL/GenBank/DDBJ whole genome shotgun (WGS) entry which is preliminary data.</text>
</comment>
<protein>
    <submittedName>
        <fullName evidence="1">Uncharacterized protein</fullName>
    </submittedName>
</protein>
<evidence type="ECO:0000313" key="2">
    <source>
        <dbReference type="Proteomes" id="UP000638848"/>
    </source>
</evidence>
<dbReference type="EMBL" id="BMEQ01000031">
    <property type="protein sequence ID" value="GGG68682.1"/>
    <property type="molecule type" value="Genomic_DNA"/>
</dbReference>
<organism evidence="1 2">
    <name type="scientific">Kocuria dechangensis</name>
    <dbReference type="NCBI Taxonomy" id="1176249"/>
    <lineage>
        <taxon>Bacteria</taxon>
        <taxon>Bacillati</taxon>
        <taxon>Actinomycetota</taxon>
        <taxon>Actinomycetes</taxon>
        <taxon>Micrococcales</taxon>
        <taxon>Micrococcaceae</taxon>
        <taxon>Kocuria</taxon>
    </lineage>
</organism>
<dbReference type="Proteomes" id="UP000638848">
    <property type="component" value="Unassembled WGS sequence"/>
</dbReference>
<reference evidence="1" key="2">
    <citation type="submission" date="2020-09" db="EMBL/GenBank/DDBJ databases">
        <authorList>
            <person name="Sun Q."/>
            <person name="Zhou Y."/>
        </authorList>
    </citation>
    <scope>NUCLEOTIDE SEQUENCE</scope>
    <source>
        <strain evidence="1">CGMCC 1.12187</strain>
    </source>
</reference>
<dbReference type="RefSeq" id="WP_188539793.1">
    <property type="nucleotide sequence ID" value="NZ_BMEQ01000031.1"/>
</dbReference>
<gene>
    <name evidence="1" type="ORF">GCM10011374_36360</name>
</gene>